<sequence length="37" mass="4006">MTAVHVHRVACPSTPNRTPLNIIILLVGARSRAVIDL</sequence>
<evidence type="ECO:0000313" key="1">
    <source>
        <dbReference type="EMBL" id="KIG16140.1"/>
    </source>
</evidence>
<accession>A0A0C2D319</accession>
<dbReference type="AlphaFoldDB" id="A0A0C2D319"/>
<gene>
    <name evidence="1" type="ORF">DB30_04858</name>
</gene>
<organism evidence="1 2">
    <name type="scientific">Enhygromyxa salina</name>
    <dbReference type="NCBI Taxonomy" id="215803"/>
    <lineage>
        <taxon>Bacteria</taxon>
        <taxon>Pseudomonadati</taxon>
        <taxon>Myxococcota</taxon>
        <taxon>Polyangia</taxon>
        <taxon>Nannocystales</taxon>
        <taxon>Nannocystaceae</taxon>
        <taxon>Enhygromyxa</taxon>
    </lineage>
</organism>
<comment type="caution">
    <text evidence="1">The sequence shown here is derived from an EMBL/GenBank/DDBJ whole genome shotgun (WGS) entry which is preliminary data.</text>
</comment>
<dbReference type="Proteomes" id="UP000031599">
    <property type="component" value="Unassembled WGS sequence"/>
</dbReference>
<name>A0A0C2D319_9BACT</name>
<reference evidence="1 2" key="1">
    <citation type="submission" date="2014-12" db="EMBL/GenBank/DDBJ databases">
        <title>Genome assembly of Enhygromyxa salina DSM 15201.</title>
        <authorList>
            <person name="Sharma G."/>
            <person name="Subramanian S."/>
        </authorList>
    </citation>
    <scope>NUCLEOTIDE SEQUENCE [LARGE SCALE GENOMIC DNA]</scope>
    <source>
        <strain evidence="1 2">DSM 15201</strain>
    </source>
</reference>
<protein>
    <submittedName>
        <fullName evidence="1">Uncharacterized protein</fullName>
    </submittedName>
</protein>
<dbReference type="EMBL" id="JMCC02000042">
    <property type="protein sequence ID" value="KIG16140.1"/>
    <property type="molecule type" value="Genomic_DNA"/>
</dbReference>
<evidence type="ECO:0000313" key="2">
    <source>
        <dbReference type="Proteomes" id="UP000031599"/>
    </source>
</evidence>
<proteinExistence type="predicted"/>